<feature type="compositionally biased region" description="Basic and acidic residues" evidence="1">
    <location>
        <begin position="674"/>
        <end position="687"/>
    </location>
</feature>
<evidence type="ECO:0008006" key="7">
    <source>
        <dbReference type="Google" id="ProtNLM"/>
    </source>
</evidence>
<feature type="compositionally biased region" description="Basic and acidic residues" evidence="1">
    <location>
        <begin position="698"/>
        <end position="719"/>
    </location>
</feature>
<dbReference type="EMBL" id="KV918766">
    <property type="protein sequence ID" value="OSX81057.1"/>
    <property type="molecule type" value="Genomic_DNA"/>
</dbReference>
<dbReference type="InterPro" id="IPR036465">
    <property type="entry name" value="vWFA_dom_sf"/>
</dbReference>
<dbReference type="Proteomes" id="UP000218209">
    <property type="component" value="Unassembled WGS sequence"/>
</dbReference>
<dbReference type="AlphaFoldDB" id="A0A1X6PJM2"/>
<sequence length="750" mass="79848">MCVTKSMDVNVFRSLSDARQFTYFATANGVFRLHPGRAAEVKPLNKCTTWDPRLRPWYSEASSGPKDVVIAIDASADMTEEMAPGGTRSRWQVAVLAAIDVMDTLNTRDYVSVIRTVGGSAAATVVGSSTGRLVSASTAHVKELKAALKNVKPEGGLNVAGTMSVAWKLLTASAQAGTAADATAGCSRVVLWITGGRDACYNTAACRSAAAPGACPCTQGVLDEIGKQQEALGTAGAILATLTIGDEVDDSLPRQMACAANGVWARIRSNALSSSGQPRSTDLTGYYRLLSASRWTPSSNESQVVFSRLYEGEGGLGQMTTATLPVFSKGGSRRVLGVVGADIPISRLAAVAPGITPREIEAEVAARAPKCEHSGDITSIVGKCDLQELRGRTSMCVPERPPVEQRCFITQAISDTIFYTPPNDVWRSWKDADEYCRDVVSGASLAPIFQTPDNMKIAQLSAVDGTWIGVTRGQGNSAAGEWVTPTGSRVAFRAWADGPVTKNCVAIDRRGLMKNWRARSCFDVLPFVCQLPRPPLTGTGERPVPDVCDTGVHDLSIPTPDRVNPLPNSRECPTPSRVEPCAGPQVTVSTKPFCATDPTAKENTCANTCCEGCNCLVNESVAAGGSLGAGAVVGIIIGVLVVLMLVAVGYALIKRRQDVRRAVDDASDDDGDYYEMRRGSEQSMYKDTDDEGATGGESGREDREDREPSSTERVYHTHQLDQATQPSEEGLNARGWSWSPGSFLTSRRSG</sequence>
<evidence type="ECO:0000259" key="4">
    <source>
        <dbReference type="PROSITE" id="PS50234"/>
    </source>
</evidence>
<dbReference type="Gene3D" id="3.40.50.410">
    <property type="entry name" value="von Willebrand factor, type A domain"/>
    <property type="match status" value="1"/>
</dbReference>
<dbReference type="PANTHER" id="PTHR10166">
    <property type="entry name" value="VOLTAGE-DEPENDENT CALCIUM CHANNEL SUBUNIT ALPHA-2/DELTA-RELATED"/>
    <property type="match status" value="1"/>
</dbReference>
<dbReference type="PROSITE" id="PS50234">
    <property type="entry name" value="VWFA"/>
    <property type="match status" value="1"/>
</dbReference>
<organism evidence="5 6">
    <name type="scientific">Porphyra umbilicalis</name>
    <name type="common">Purple laver</name>
    <name type="synonym">Red alga</name>
    <dbReference type="NCBI Taxonomy" id="2786"/>
    <lineage>
        <taxon>Eukaryota</taxon>
        <taxon>Rhodophyta</taxon>
        <taxon>Bangiophyceae</taxon>
        <taxon>Bangiales</taxon>
        <taxon>Bangiaceae</taxon>
        <taxon>Porphyra</taxon>
    </lineage>
</organism>
<dbReference type="SMART" id="SM00327">
    <property type="entry name" value="VWA"/>
    <property type="match status" value="1"/>
</dbReference>
<evidence type="ECO:0000256" key="1">
    <source>
        <dbReference type="SAM" id="MobiDB-lite"/>
    </source>
</evidence>
<dbReference type="InterPro" id="IPR001304">
    <property type="entry name" value="C-type_lectin-like"/>
</dbReference>
<evidence type="ECO:0000313" key="6">
    <source>
        <dbReference type="Proteomes" id="UP000218209"/>
    </source>
</evidence>
<dbReference type="InterPro" id="IPR016187">
    <property type="entry name" value="CTDL_fold"/>
</dbReference>
<dbReference type="PANTHER" id="PTHR10166:SF37">
    <property type="entry name" value="STOLID, ISOFORM H"/>
    <property type="match status" value="1"/>
</dbReference>
<gene>
    <name evidence="5" type="ORF">BU14_0027s0083</name>
</gene>
<feature type="region of interest" description="Disordered" evidence="1">
    <location>
        <begin position="660"/>
        <end position="750"/>
    </location>
</feature>
<proteinExistence type="predicted"/>
<keyword evidence="2" id="KW-1133">Transmembrane helix</keyword>
<feature type="domain" description="VWFA" evidence="4">
    <location>
        <begin position="67"/>
        <end position="290"/>
    </location>
</feature>
<name>A0A1X6PJM2_PORUM</name>
<feature type="compositionally biased region" description="Polar residues" evidence="1">
    <location>
        <begin position="739"/>
        <end position="750"/>
    </location>
</feature>
<dbReference type="GO" id="GO:0005891">
    <property type="term" value="C:voltage-gated calcium channel complex"/>
    <property type="evidence" value="ECO:0007669"/>
    <property type="project" value="TreeGrafter"/>
</dbReference>
<dbReference type="InterPro" id="IPR051173">
    <property type="entry name" value="Ca_channel_alpha-2/delta"/>
</dbReference>
<protein>
    <recommendedName>
        <fullName evidence="7">C-type lectin domain-containing protein</fullName>
    </recommendedName>
</protein>
<keyword evidence="2" id="KW-0472">Membrane</keyword>
<reference evidence="5 6" key="1">
    <citation type="submission" date="2017-03" db="EMBL/GenBank/DDBJ databases">
        <title>WGS assembly of Porphyra umbilicalis.</title>
        <authorList>
            <person name="Brawley S.H."/>
            <person name="Blouin N.A."/>
            <person name="Ficko-Blean E."/>
            <person name="Wheeler G.L."/>
            <person name="Lohr M."/>
            <person name="Goodson H.V."/>
            <person name="Jenkins J.W."/>
            <person name="Blaby-Haas C.E."/>
            <person name="Helliwell K.E."/>
            <person name="Chan C."/>
            <person name="Marriage T."/>
            <person name="Bhattacharya D."/>
            <person name="Klein A.S."/>
            <person name="Badis Y."/>
            <person name="Brodie J."/>
            <person name="Cao Y."/>
            <person name="Collen J."/>
            <person name="Dittami S.M."/>
            <person name="Gachon C.M."/>
            <person name="Green B.R."/>
            <person name="Karpowicz S."/>
            <person name="Kim J.W."/>
            <person name="Kudahl U."/>
            <person name="Lin S."/>
            <person name="Michel G."/>
            <person name="Mittag M."/>
            <person name="Olson B.J."/>
            <person name="Pangilinan J."/>
            <person name="Peng Y."/>
            <person name="Qiu H."/>
            <person name="Shu S."/>
            <person name="Singer J.T."/>
            <person name="Smith A.G."/>
            <person name="Sprecher B.N."/>
            <person name="Wagner V."/>
            <person name="Wang W."/>
            <person name="Wang Z.-Y."/>
            <person name="Yan J."/>
            <person name="Yarish C."/>
            <person name="Zoeuner-Riek S."/>
            <person name="Zhuang Y."/>
            <person name="Zou Y."/>
            <person name="Lindquist E.A."/>
            <person name="Grimwood J."/>
            <person name="Barry K."/>
            <person name="Rokhsar D.S."/>
            <person name="Schmutz J."/>
            <person name="Stiller J.W."/>
            <person name="Grossman A.R."/>
            <person name="Prochnik S.E."/>
        </authorList>
    </citation>
    <scope>NUCLEOTIDE SEQUENCE [LARGE SCALE GENOMIC DNA]</scope>
    <source>
        <strain evidence="5">4086291</strain>
    </source>
</reference>
<accession>A0A1X6PJM2</accession>
<dbReference type="SUPFAM" id="SSF56436">
    <property type="entry name" value="C-type lectin-like"/>
    <property type="match status" value="1"/>
</dbReference>
<dbReference type="Gene3D" id="3.10.100.10">
    <property type="entry name" value="Mannose-Binding Protein A, subunit A"/>
    <property type="match status" value="1"/>
</dbReference>
<feature type="transmembrane region" description="Helical" evidence="2">
    <location>
        <begin position="627"/>
        <end position="653"/>
    </location>
</feature>
<dbReference type="InterPro" id="IPR002035">
    <property type="entry name" value="VWF_A"/>
</dbReference>
<feature type="domain" description="C-type lectin" evidence="3">
    <location>
        <begin position="427"/>
        <end position="530"/>
    </location>
</feature>
<evidence type="ECO:0000259" key="3">
    <source>
        <dbReference type="PROSITE" id="PS50041"/>
    </source>
</evidence>
<dbReference type="InterPro" id="IPR016186">
    <property type="entry name" value="C-type_lectin-like/link_sf"/>
</dbReference>
<dbReference type="Pfam" id="PF00059">
    <property type="entry name" value="Lectin_C"/>
    <property type="match status" value="1"/>
</dbReference>
<dbReference type="GO" id="GO:0005245">
    <property type="term" value="F:voltage-gated calcium channel activity"/>
    <property type="evidence" value="ECO:0007669"/>
    <property type="project" value="TreeGrafter"/>
</dbReference>
<dbReference type="SMART" id="SM00034">
    <property type="entry name" value="CLECT"/>
    <property type="match status" value="1"/>
</dbReference>
<evidence type="ECO:0000313" key="5">
    <source>
        <dbReference type="EMBL" id="OSX81057.1"/>
    </source>
</evidence>
<keyword evidence="6" id="KW-1185">Reference proteome</keyword>
<evidence type="ECO:0000256" key="2">
    <source>
        <dbReference type="SAM" id="Phobius"/>
    </source>
</evidence>
<dbReference type="SUPFAM" id="SSF53300">
    <property type="entry name" value="vWA-like"/>
    <property type="match status" value="1"/>
</dbReference>
<dbReference type="PROSITE" id="PS50041">
    <property type="entry name" value="C_TYPE_LECTIN_2"/>
    <property type="match status" value="1"/>
</dbReference>
<dbReference type="OrthoDB" id="202775at2759"/>
<keyword evidence="2" id="KW-0812">Transmembrane</keyword>